<sequence>MGSLTSKSIKAPEEFPTQLHAYYALSRALLDGAPHRPALPLEIIIQVFDVAGIARPGPTKDLAISDDSHFLVNANDAETQHTTILQSEPITSDWLNQVVQFQVSTTSRDQGWVGDPNAGNWSWIEVWILTAGPISATTPGQTATPQEKMHPERLLRWISHHNTLAERQYATHQGILFEPDHEIWCYLEKGDIIAVKACCRFGGWQNEVKHCSLKFWKKFNPTSLALY</sequence>
<dbReference type="OrthoDB" id="630895at2759"/>
<evidence type="ECO:0000313" key="1">
    <source>
        <dbReference type="EMBL" id="KAF9531939.1"/>
    </source>
</evidence>
<dbReference type="Proteomes" id="UP000807306">
    <property type="component" value="Unassembled WGS sequence"/>
</dbReference>
<dbReference type="AlphaFoldDB" id="A0A9P6ENQ1"/>
<evidence type="ECO:0000313" key="2">
    <source>
        <dbReference type="Proteomes" id="UP000807306"/>
    </source>
</evidence>
<dbReference type="EMBL" id="MU157833">
    <property type="protein sequence ID" value="KAF9531939.1"/>
    <property type="molecule type" value="Genomic_DNA"/>
</dbReference>
<name>A0A9P6ENQ1_9AGAR</name>
<keyword evidence="2" id="KW-1185">Reference proteome</keyword>
<organism evidence="1 2">
    <name type="scientific">Crepidotus variabilis</name>
    <dbReference type="NCBI Taxonomy" id="179855"/>
    <lineage>
        <taxon>Eukaryota</taxon>
        <taxon>Fungi</taxon>
        <taxon>Dikarya</taxon>
        <taxon>Basidiomycota</taxon>
        <taxon>Agaricomycotina</taxon>
        <taxon>Agaricomycetes</taxon>
        <taxon>Agaricomycetidae</taxon>
        <taxon>Agaricales</taxon>
        <taxon>Agaricineae</taxon>
        <taxon>Crepidotaceae</taxon>
        <taxon>Crepidotus</taxon>
    </lineage>
</organism>
<gene>
    <name evidence="1" type="ORF">CPB83DRAFT_848059</name>
</gene>
<accession>A0A9P6ENQ1</accession>
<reference evidence="1" key="1">
    <citation type="submission" date="2020-11" db="EMBL/GenBank/DDBJ databases">
        <authorList>
            <consortium name="DOE Joint Genome Institute"/>
            <person name="Ahrendt S."/>
            <person name="Riley R."/>
            <person name="Andreopoulos W."/>
            <person name="Labutti K."/>
            <person name="Pangilinan J."/>
            <person name="Ruiz-Duenas F.J."/>
            <person name="Barrasa J.M."/>
            <person name="Sanchez-Garcia M."/>
            <person name="Camarero S."/>
            <person name="Miyauchi S."/>
            <person name="Serrano A."/>
            <person name="Linde D."/>
            <person name="Babiker R."/>
            <person name="Drula E."/>
            <person name="Ayuso-Fernandez I."/>
            <person name="Pacheco R."/>
            <person name="Padilla G."/>
            <person name="Ferreira P."/>
            <person name="Barriuso J."/>
            <person name="Kellner H."/>
            <person name="Castanera R."/>
            <person name="Alfaro M."/>
            <person name="Ramirez L."/>
            <person name="Pisabarro A.G."/>
            <person name="Kuo A."/>
            <person name="Tritt A."/>
            <person name="Lipzen A."/>
            <person name="He G."/>
            <person name="Yan M."/>
            <person name="Ng V."/>
            <person name="Cullen D."/>
            <person name="Martin F."/>
            <person name="Rosso M.-N."/>
            <person name="Henrissat B."/>
            <person name="Hibbett D."/>
            <person name="Martinez A.T."/>
            <person name="Grigoriev I.V."/>
        </authorList>
    </citation>
    <scope>NUCLEOTIDE SEQUENCE</scope>
    <source>
        <strain evidence="1">CBS 506.95</strain>
    </source>
</reference>
<protein>
    <submittedName>
        <fullName evidence="1">Uncharacterized protein</fullName>
    </submittedName>
</protein>
<comment type="caution">
    <text evidence="1">The sequence shown here is derived from an EMBL/GenBank/DDBJ whole genome shotgun (WGS) entry which is preliminary data.</text>
</comment>
<proteinExistence type="predicted"/>